<dbReference type="Gene3D" id="3.30.465.10">
    <property type="match status" value="1"/>
</dbReference>
<dbReference type="PANTHER" id="PTHR42659:SF2">
    <property type="entry name" value="XANTHINE DEHYDROGENASE SUBUNIT C-RELATED"/>
    <property type="match status" value="1"/>
</dbReference>
<keyword evidence="1" id="KW-0285">Flavoprotein</keyword>
<dbReference type="GO" id="GO:0016491">
    <property type="term" value="F:oxidoreductase activity"/>
    <property type="evidence" value="ECO:0007669"/>
    <property type="project" value="UniProtKB-KW"/>
</dbReference>
<evidence type="ECO:0000256" key="3">
    <source>
        <dbReference type="ARBA" id="ARBA00023002"/>
    </source>
</evidence>
<dbReference type="InterPro" id="IPR051312">
    <property type="entry name" value="Diverse_Substr_Oxidored"/>
</dbReference>
<dbReference type="RefSeq" id="WP_093259090.1">
    <property type="nucleotide sequence ID" value="NZ_FNKK01000002.1"/>
</dbReference>
<dbReference type="Pfam" id="PF00941">
    <property type="entry name" value="FAD_binding_5"/>
    <property type="match status" value="1"/>
</dbReference>
<organism evidence="5 6">
    <name type="scientific">Thermostaphylospora chromogena</name>
    <dbReference type="NCBI Taxonomy" id="35622"/>
    <lineage>
        <taxon>Bacteria</taxon>
        <taxon>Bacillati</taxon>
        <taxon>Actinomycetota</taxon>
        <taxon>Actinomycetes</taxon>
        <taxon>Streptosporangiales</taxon>
        <taxon>Thermomonosporaceae</taxon>
        <taxon>Thermostaphylospora</taxon>
    </lineage>
</organism>
<accession>A0A1H1E9M1</accession>
<name>A0A1H1E9M1_9ACTN</name>
<evidence type="ECO:0000256" key="2">
    <source>
        <dbReference type="ARBA" id="ARBA00022827"/>
    </source>
</evidence>
<evidence type="ECO:0000259" key="4">
    <source>
        <dbReference type="PROSITE" id="PS51387"/>
    </source>
</evidence>
<dbReference type="InterPro" id="IPR036318">
    <property type="entry name" value="FAD-bd_PCMH-like_sf"/>
</dbReference>
<protein>
    <submittedName>
        <fullName evidence="5">Carbon-monoxide dehydrogenase medium subunit</fullName>
    </submittedName>
</protein>
<dbReference type="PANTHER" id="PTHR42659">
    <property type="entry name" value="XANTHINE DEHYDROGENASE SUBUNIT C-RELATED"/>
    <property type="match status" value="1"/>
</dbReference>
<dbReference type="Proteomes" id="UP000217103">
    <property type="component" value="Unassembled WGS sequence"/>
</dbReference>
<dbReference type="SUPFAM" id="SSF56176">
    <property type="entry name" value="FAD-binding/transporter-associated domain-like"/>
    <property type="match status" value="1"/>
</dbReference>
<dbReference type="AlphaFoldDB" id="A0A1H1E9M1"/>
<dbReference type="EMBL" id="FNKK01000002">
    <property type="protein sequence ID" value="SDQ85462.1"/>
    <property type="molecule type" value="Genomic_DNA"/>
</dbReference>
<dbReference type="PROSITE" id="PS51387">
    <property type="entry name" value="FAD_PCMH"/>
    <property type="match status" value="1"/>
</dbReference>
<dbReference type="Gene3D" id="3.30.390.50">
    <property type="entry name" value="CO dehydrogenase flavoprotein, C-terminal domain"/>
    <property type="match status" value="1"/>
</dbReference>
<evidence type="ECO:0000313" key="5">
    <source>
        <dbReference type="EMBL" id="SDQ85462.1"/>
    </source>
</evidence>
<dbReference type="SMART" id="SM01092">
    <property type="entry name" value="CO_deh_flav_C"/>
    <property type="match status" value="1"/>
</dbReference>
<reference evidence="5 6" key="1">
    <citation type="submission" date="2016-10" db="EMBL/GenBank/DDBJ databases">
        <authorList>
            <person name="de Groot N.N."/>
        </authorList>
    </citation>
    <scope>NUCLEOTIDE SEQUENCE [LARGE SCALE GENOMIC DNA]</scope>
    <source>
        <strain evidence="5 6">DSM 43794</strain>
    </source>
</reference>
<dbReference type="InterPro" id="IPR002346">
    <property type="entry name" value="Mopterin_DH_FAD-bd"/>
</dbReference>
<dbReference type="FunFam" id="3.30.465.10:FF:000017">
    <property type="entry name" value="Xanthine dehydrogenase, FAD binding subunit"/>
    <property type="match status" value="1"/>
</dbReference>
<keyword evidence="6" id="KW-1185">Reference proteome</keyword>
<keyword evidence="3" id="KW-0560">Oxidoreductase</keyword>
<dbReference type="InterPro" id="IPR005107">
    <property type="entry name" value="CO_DH_flav_C"/>
</dbReference>
<dbReference type="OrthoDB" id="9793944at2"/>
<dbReference type="InterPro" id="IPR016166">
    <property type="entry name" value="FAD-bd_PCMH"/>
</dbReference>
<dbReference type="Pfam" id="PF03450">
    <property type="entry name" value="CO_deh_flav_C"/>
    <property type="match status" value="1"/>
</dbReference>
<feature type="domain" description="FAD-binding PCMH-type" evidence="4">
    <location>
        <begin position="1"/>
        <end position="177"/>
    </location>
</feature>
<dbReference type="InterPro" id="IPR036683">
    <property type="entry name" value="CO_DH_flav_C_dom_sf"/>
</dbReference>
<dbReference type="GO" id="GO:0071949">
    <property type="term" value="F:FAD binding"/>
    <property type="evidence" value="ECO:0007669"/>
    <property type="project" value="InterPro"/>
</dbReference>
<dbReference type="Gene3D" id="3.30.43.10">
    <property type="entry name" value="Uridine Diphospho-n-acetylenolpyruvylglucosamine Reductase, domain 2"/>
    <property type="match status" value="1"/>
</dbReference>
<dbReference type="InterPro" id="IPR016167">
    <property type="entry name" value="FAD-bd_PCMH_sub1"/>
</dbReference>
<dbReference type="SUPFAM" id="SSF55447">
    <property type="entry name" value="CO dehydrogenase flavoprotein C-terminal domain-like"/>
    <property type="match status" value="1"/>
</dbReference>
<keyword evidence="2" id="KW-0274">FAD</keyword>
<evidence type="ECO:0000313" key="6">
    <source>
        <dbReference type="Proteomes" id="UP000217103"/>
    </source>
</evidence>
<sequence>MIPAPFEYVRPRTLKEACQALAEAGEDAKPLAGGQSLLPLLRLRLAYPGTLVDVGRLEELRGVRDEADHVFIGAMTTHDDVVHSPVVNRECPLVAMATATVADPAVRHRGTFGGALAHADPAGDLPAVTVALDCTFVARSPSGEREIPASEFFVDYLEPALRADEILVGVRVPKLGPGWGYHYEKFHRTAQSWAIVGVAAAVRRSDGRIEEARIGLTNMGSTPLRARAVEDALRGVEIAPANGADPLRDACAAADEGTSPPADLHAQPDYRRHLSRVLTRRAVLAAARA</sequence>
<proteinExistence type="predicted"/>
<evidence type="ECO:0000256" key="1">
    <source>
        <dbReference type="ARBA" id="ARBA00022630"/>
    </source>
</evidence>
<dbReference type="InterPro" id="IPR016169">
    <property type="entry name" value="FAD-bd_PCMH_sub2"/>
</dbReference>
<dbReference type="STRING" id="35622.SAMN04489764_2379"/>
<gene>
    <name evidence="5" type="ORF">SAMN04489764_2379</name>
</gene>